<dbReference type="EMBL" id="JAAAHW010007949">
    <property type="protein sequence ID" value="KAF9945651.1"/>
    <property type="molecule type" value="Genomic_DNA"/>
</dbReference>
<feature type="compositionally biased region" description="Basic residues" evidence="1">
    <location>
        <begin position="282"/>
        <end position="293"/>
    </location>
</feature>
<feature type="transmembrane region" description="Helical" evidence="2">
    <location>
        <begin position="240"/>
        <end position="260"/>
    </location>
</feature>
<accession>A0A9P6ITS7</accession>
<feature type="transmembrane region" description="Helical" evidence="2">
    <location>
        <begin position="101"/>
        <end position="119"/>
    </location>
</feature>
<dbReference type="PANTHER" id="PTHR12459:SF15">
    <property type="entry name" value="TRANSMEMBRANE PROTEIN 135"/>
    <property type="match status" value="1"/>
</dbReference>
<gene>
    <name evidence="3" type="ORF">BGZ65_010523</name>
</gene>
<feature type="region of interest" description="Disordered" evidence="1">
    <location>
        <begin position="282"/>
        <end position="305"/>
    </location>
</feature>
<keyword evidence="2" id="KW-1133">Transmembrane helix</keyword>
<evidence type="ECO:0000256" key="1">
    <source>
        <dbReference type="SAM" id="MobiDB-lite"/>
    </source>
</evidence>
<organism evidence="3 4">
    <name type="scientific">Modicella reniformis</name>
    <dbReference type="NCBI Taxonomy" id="1440133"/>
    <lineage>
        <taxon>Eukaryota</taxon>
        <taxon>Fungi</taxon>
        <taxon>Fungi incertae sedis</taxon>
        <taxon>Mucoromycota</taxon>
        <taxon>Mortierellomycotina</taxon>
        <taxon>Mortierellomycetes</taxon>
        <taxon>Mortierellales</taxon>
        <taxon>Mortierellaceae</taxon>
        <taxon>Modicella</taxon>
    </lineage>
</organism>
<sequence length="319" mass="36142">MFSWQYAPERLPGPYAFWITKMSHMDKRLLSTLRAIRLDKIHFGQPNTPEYATQLMDLCSELGMDPSLGDIGRHDILPCAVVHQGTFNNCEIHTLYRWMQGFLVSTGIYLPVHLLPALLTPKTFFSKLQANPIATASSTLLAPARSSAFLASYIALSWYGICCWRSRIMPAYMKLTGRRYTSNVVDNIYGPLLASFMCGFSILIEKPQRRAEMSLYVLPRAMYSMWTRVMSGRLSRRMEIAGETLMYGFSMSVLLTAMMWKRGMVRSSMQGLLGWMLETPKTKKQHGQHHNKGKTSELVSKAAESSLPAVKDKDLFATV</sequence>
<keyword evidence="2" id="KW-0812">Transmembrane</keyword>
<name>A0A9P6ITS7_9FUNG</name>
<proteinExistence type="predicted"/>
<protein>
    <recommendedName>
        <fullName evidence="5">Transmembrane protein 135 N-terminal domain-containing protein</fullName>
    </recommendedName>
</protein>
<evidence type="ECO:0000313" key="3">
    <source>
        <dbReference type="EMBL" id="KAF9945651.1"/>
    </source>
</evidence>
<reference evidence="3" key="1">
    <citation type="journal article" date="2020" name="Fungal Divers.">
        <title>Resolving the Mortierellaceae phylogeny through synthesis of multi-gene phylogenetics and phylogenomics.</title>
        <authorList>
            <person name="Vandepol N."/>
            <person name="Liber J."/>
            <person name="Desiro A."/>
            <person name="Na H."/>
            <person name="Kennedy M."/>
            <person name="Barry K."/>
            <person name="Grigoriev I.V."/>
            <person name="Miller A.N."/>
            <person name="O'Donnell K."/>
            <person name="Stajich J.E."/>
            <person name="Bonito G."/>
        </authorList>
    </citation>
    <scope>NUCLEOTIDE SEQUENCE</scope>
    <source>
        <strain evidence="3">MES-2147</strain>
    </source>
</reference>
<feature type="transmembrane region" description="Helical" evidence="2">
    <location>
        <begin position="147"/>
        <end position="164"/>
    </location>
</feature>
<evidence type="ECO:0008006" key="5">
    <source>
        <dbReference type="Google" id="ProtNLM"/>
    </source>
</evidence>
<comment type="caution">
    <text evidence="3">The sequence shown here is derived from an EMBL/GenBank/DDBJ whole genome shotgun (WGS) entry which is preliminary data.</text>
</comment>
<keyword evidence="2" id="KW-0472">Membrane</keyword>
<dbReference type="AlphaFoldDB" id="A0A9P6ITS7"/>
<dbReference type="PANTHER" id="PTHR12459">
    <property type="entry name" value="TRANSMEMBRANE PROTEIN 135-RELATED"/>
    <property type="match status" value="1"/>
</dbReference>
<evidence type="ECO:0000256" key="2">
    <source>
        <dbReference type="SAM" id="Phobius"/>
    </source>
</evidence>
<evidence type="ECO:0000313" key="4">
    <source>
        <dbReference type="Proteomes" id="UP000749646"/>
    </source>
</evidence>
<dbReference type="Proteomes" id="UP000749646">
    <property type="component" value="Unassembled WGS sequence"/>
</dbReference>
<feature type="transmembrane region" description="Helical" evidence="2">
    <location>
        <begin position="184"/>
        <end position="204"/>
    </location>
</feature>
<dbReference type="InterPro" id="IPR026749">
    <property type="entry name" value="Tmem135"/>
</dbReference>
<keyword evidence="4" id="KW-1185">Reference proteome</keyword>
<dbReference type="OrthoDB" id="4021778at2759"/>